<dbReference type="GO" id="GO:0006633">
    <property type="term" value="P:fatty acid biosynthetic process"/>
    <property type="evidence" value="ECO:0007669"/>
    <property type="project" value="TreeGrafter"/>
</dbReference>
<protein>
    <submittedName>
        <fullName evidence="10">Uncharacterized protein</fullName>
    </submittedName>
</protein>
<dbReference type="Gene3D" id="3.40.366.10">
    <property type="entry name" value="Malonyl-Coenzyme A Acyl Carrier Protein, domain 2"/>
    <property type="match status" value="1"/>
</dbReference>
<dbReference type="InterPro" id="IPR001227">
    <property type="entry name" value="Ac_transferase_dom_sf"/>
</dbReference>
<dbReference type="CDD" id="cd00833">
    <property type="entry name" value="PKS"/>
    <property type="match status" value="1"/>
</dbReference>
<evidence type="ECO:0000256" key="7">
    <source>
        <dbReference type="ARBA" id="ARBA00023098"/>
    </source>
</evidence>
<dbReference type="InterPro" id="IPR020806">
    <property type="entry name" value="PKS_PP-bd"/>
</dbReference>
<accession>A0A7I7MNE0</accession>
<dbReference type="Gene3D" id="1.10.1200.10">
    <property type="entry name" value="ACP-like"/>
    <property type="match status" value="1"/>
</dbReference>
<dbReference type="SMART" id="SM00827">
    <property type="entry name" value="PKS_AT"/>
    <property type="match status" value="1"/>
</dbReference>
<dbReference type="SMART" id="SM01294">
    <property type="entry name" value="PKS_PP_betabranch"/>
    <property type="match status" value="1"/>
</dbReference>
<dbReference type="SUPFAM" id="SSF53901">
    <property type="entry name" value="Thiolase-like"/>
    <property type="match status" value="1"/>
</dbReference>
<dbReference type="InterPro" id="IPR032821">
    <property type="entry name" value="PKS_assoc"/>
</dbReference>
<evidence type="ECO:0000259" key="9">
    <source>
        <dbReference type="PROSITE" id="PS52004"/>
    </source>
</evidence>
<dbReference type="SUPFAM" id="SSF52151">
    <property type="entry name" value="FabD/lysophospholipase-like"/>
    <property type="match status" value="1"/>
</dbReference>
<dbReference type="InterPro" id="IPR014031">
    <property type="entry name" value="Ketoacyl_synth_C"/>
</dbReference>
<evidence type="ECO:0000259" key="8">
    <source>
        <dbReference type="PROSITE" id="PS50075"/>
    </source>
</evidence>
<dbReference type="InterPro" id="IPR050091">
    <property type="entry name" value="PKS_NRPS_Biosynth_Enz"/>
</dbReference>
<dbReference type="InterPro" id="IPR040097">
    <property type="entry name" value="FAAL/FAAC"/>
</dbReference>
<dbReference type="InterPro" id="IPR025110">
    <property type="entry name" value="AMP-bd_C"/>
</dbReference>
<dbReference type="Pfam" id="PF00109">
    <property type="entry name" value="ketoacyl-synt"/>
    <property type="match status" value="1"/>
</dbReference>
<evidence type="ECO:0000313" key="10">
    <source>
        <dbReference type="EMBL" id="BBX73774.1"/>
    </source>
</evidence>
<organism evidence="10 11">
    <name type="scientific">Mycobacterium shinjukuense</name>
    <dbReference type="NCBI Taxonomy" id="398694"/>
    <lineage>
        <taxon>Bacteria</taxon>
        <taxon>Bacillati</taxon>
        <taxon>Actinomycetota</taxon>
        <taxon>Actinomycetes</taxon>
        <taxon>Mycobacteriales</taxon>
        <taxon>Mycobacteriaceae</taxon>
        <taxon>Mycobacterium</taxon>
    </lineage>
</organism>
<dbReference type="Pfam" id="PF02801">
    <property type="entry name" value="Ketoacyl-synt_C"/>
    <property type="match status" value="1"/>
</dbReference>
<dbReference type="FunFam" id="3.40.50.12780:FF:000013">
    <property type="entry name" value="Long-chain-fatty-acid--AMP ligase FadD32"/>
    <property type="match status" value="1"/>
</dbReference>
<dbReference type="InterPro" id="IPR045851">
    <property type="entry name" value="AMP-bd_C_sf"/>
</dbReference>
<dbReference type="GO" id="GO:0031177">
    <property type="term" value="F:phosphopantetheine binding"/>
    <property type="evidence" value="ECO:0007669"/>
    <property type="project" value="InterPro"/>
</dbReference>
<proteinExistence type="inferred from homology"/>
<dbReference type="Proteomes" id="UP000467236">
    <property type="component" value="Chromosome"/>
</dbReference>
<dbReference type="InterPro" id="IPR006162">
    <property type="entry name" value="Ppantetheine_attach_site"/>
</dbReference>
<keyword evidence="11" id="KW-1185">Reference proteome</keyword>
<evidence type="ECO:0000256" key="1">
    <source>
        <dbReference type="ARBA" id="ARBA00006432"/>
    </source>
</evidence>
<keyword evidence="3" id="KW-0597">Phosphoprotein</keyword>
<dbReference type="PROSITE" id="PS52004">
    <property type="entry name" value="KS3_2"/>
    <property type="match status" value="1"/>
</dbReference>
<dbReference type="InterPro" id="IPR014030">
    <property type="entry name" value="Ketoacyl_synth_N"/>
</dbReference>
<dbReference type="PROSITE" id="PS00012">
    <property type="entry name" value="PHOSPHOPANTETHEINE"/>
    <property type="match status" value="1"/>
</dbReference>
<dbReference type="InterPro" id="IPR016035">
    <property type="entry name" value="Acyl_Trfase/lysoPLipase"/>
</dbReference>
<keyword evidence="7" id="KW-0443">Lipid metabolism</keyword>
<evidence type="ECO:0000313" key="11">
    <source>
        <dbReference type="Proteomes" id="UP000467236"/>
    </source>
</evidence>
<dbReference type="Gene3D" id="3.40.50.12780">
    <property type="entry name" value="N-terminal domain of ligase-like"/>
    <property type="match status" value="1"/>
</dbReference>
<dbReference type="InterPro" id="IPR020841">
    <property type="entry name" value="PKS_Beta-ketoAc_synthase_dom"/>
</dbReference>
<dbReference type="Pfam" id="PF16197">
    <property type="entry name" value="KAsynt_C_assoc"/>
    <property type="match status" value="1"/>
</dbReference>
<feature type="domain" description="Ketosynthase family 3 (KS3)" evidence="9">
    <location>
        <begin position="723"/>
        <end position="1146"/>
    </location>
</feature>
<dbReference type="NCBIfam" id="NF004509">
    <property type="entry name" value="PRK05850.1"/>
    <property type="match status" value="1"/>
</dbReference>
<feature type="domain" description="Carrier" evidence="8">
    <location>
        <begin position="631"/>
        <end position="706"/>
    </location>
</feature>
<keyword evidence="6" id="KW-0276">Fatty acid metabolism</keyword>
<evidence type="ECO:0000256" key="6">
    <source>
        <dbReference type="ARBA" id="ARBA00022832"/>
    </source>
</evidence>
<name>A0A7I7MNE0_9MYCO</name>
<dbReference type="Gene3D" id="3.30.70.3290">
    <property type="match status" value="1"/>
</dbReference>
<dbReference type="PROSITE" id="PS50075">
    <property type="entry name" value="CARRIER"/>
    <property type="match status" value="1"/>
</dbReference>
<evidence type="ECO:0000256" key="4">
    <source>
        <dbReference type="ARBA" id="ARBA00022598"/>
    </source>
</evidence>
<dbReference type="Pfam" id="PF00550">
    <property type="entry name" value="PP-binding"/>
    <property type="match status" value="1"/>
</dbReference>
<dbReference type="InterPro" id="IPR000873">
    <property type="entry name" value="AMP-dep_synth/lig_dom"/>
</dbReference>
<dbReference type="Gene3D" id="3.30.300.30">
    <property type="match status" value="1"/>
</dbReference>
<dbReference type="Pfam" id="PF00698">
    <property type="entry name" value="Acyl_transf_1"/>
    <property type="match status" value="1"/>
</dbReference>
<sequence length="1513" mass="161012">MPTAGLFIPYRRVVVESSLPAVLHERASMQPDQIAFTFVDYEQDWAGVAESLTWSQLYRRTSNLAQELVQCGSTGDRAVILAPQGLDYIVSFLASLQAGLVAVPLSVPYGGAHDERTTSVLADTLPAVVLTTSAVVDNLAPYVQPKTGRDGPSIVEVDLLELDAGQRLGLLAAGTEAPETLYLQYTSGSTRTPAGVMVSNDNVLANFEQMLTDFFGVYGGVPPADTTVVSWLPFYHDMGFMLGMICPILAGVRAELTSPVGFLQRPARWMQMLASNTRAVSAAPNFAFDIATRKTSDDDMAGLDLSGVWAILSGSERVQPATLKRFSDRFARFNLDPAVLRPAYGMAEATVYIATRTAGEPPKIVHFDSAKLPDGQAERCDGETGAPLVSYGTVDTQLVRIVDPETSVECPEGTVGEIWVHGANVAAGYWQKPEETKRTFGATIVHPTEGTPERPWLRTGDSGFRSGGELFILGRIKDLLIVYGRNHSADDIEATIQEITGGRCVAIAVPDDDGAEKPVAIIELKQRDESQEAAMHRMSAVRREVTAAIMKSHGLSVADLVLVSPGSIPITTSGKVRRRECVQQYLRDEFIRLDGLTRRSGQNLLDDVGAGAVADQALNQRLRTLRQQEHDLLVGVVCTQAAAVLGNFKPDDIDPECAFQDLGFDSVKATELLDRLKAVTGLALSPVSAFNYPTPAALASYLGQLMSGSIAAPVQVVSRAETDEPVAVVGMACRFPGGVDSAAGLWDLVVGGFDAVGGFPSDRGWNLAELFDPDPDAVGKTYTRAGTFLHDAAGFDAEFFGISGREALTMDPQQRLLLEVCWEALETARIDPAGLVGSATGVFVGAWAQAYGGSGSDGVEGYALTGLSTSVASGRVAYALGLQGPAITVDTACSSSLVATHLACQSLRNGESSLALAGGVTVMTTPSVFTEFARQRGLAADGRCKAFAAAADGTGWGEGAAVLVLERLSDARRHRHPVLAVIVGSAVNQDGASNGLTAPSGLAQQRVITQAVADAGIGLDQVDVVEAHGTGTMLGDPIEAEALIATYGARRDREHPLWLGSVKSNIGHTQAAAGVAGMIKMVEALNHDCLPPTLNVDRPSPHIDWSAGTVRLLTEAVPWPVTDHPRTAAVSSFGISGTNAHVIVQRAPAPADAAEDGLGEHAGEGVGFGLPVWALSARTPEALCAQADRLHRHLVARPELDLTDVAYSLGRTRTHHSRRAVITASVGSVDARKDLLEALDALRGGQAHPRLTQHHYLAHLRGKTVFVLPGQGGQYLGMGGELYRHHRVFADTVDACDEALGPLTGWSVREVLCQQSGAPALDRVDVVQPVLFTMMVSLAEVLRHYGIVADAVIGHSQGEIAAAYIAGVFSLPEAVRIVARRSQALSALAGAGAMASVLAGAEQVQPRLQPWVRRWVSRRSTGRRTPSLAVSQPRWGSSAPFVSARASISGRSRWITPRTRLRSNHCVSACWPSWPTSLRPGGHPVVFHGGRQVLRRCFRHHQNGRRVLVSQPA</sequence>
<dbReference type="CDD" id="cd05931">
    <property type="entry name" value="FAAL"/>
    <property type="match status" value="1"/>
</dbReference>
<dbReference type="KEGG" id="mshj:MSHI_16800"/>
<comment type="similarity">
    <text evidence="1">Belongs to the ATP-dependent AMP-binding enzyme family.</text>
</comment>
<dbReference type="FunFam" id="3.30.300.30:FF:000016">
    <property type="entry name" value="Fatty-acid-CoA ligase FadD26"/>
    <property type="match status" value="1"/>
</dbReference>
<keyword evidence="5" id="KW-0808">Transferase</keyword>
<dbReference type="Pfam" id="PF23024">
    <property type="entry name" value="AMP-dom_DIP2-like"/>
    <property type="match status" value="1"/>
</dbReference>
<dbReference type="RefSeq" id="WP_332102925.1">
    <property type="nucleotide sequence ID" value="NZ_AP022575.1"/>
</dbReference>
<dbReference type="EMBL" id="AP022575">
    <property type="protein sequence ID" value="BBX73774.1"/>
    <property type="molecule type" value="Genomic_DNA"/>
</dbReference>
<evidence type="ECO:0000256" key="3">
    <source>
        <dbReference type="ARBA" id="ARBA00022553"/>
    </source>
</evidence>
<dbReference type="SMART" id="SM00825">
    <property type="entry name" value="PKS_KS"/>
    <property type="match status" value="1"/>
</dbReference>
<dbReference type="InterPro" id="IPR036736">
    <property type="entry name" value="ACP-like_sf"/>
</dbReference>
<dbReference type="InterPro" id="IPR042099">
    <property type="entry name" value="ANL_N_sf"/>
</dbReference>
<dbReference type="SUPFAM" id="SSF56801">
    <property type="entry name" value="Acetyl-CoA synthetase-like"/>
    <property type="match status" value="1"/>
</dbReference>
<gene>
    <name evidence="10" type="ORF">MSHI_16800</name>
</gene>
<dbReference type="SMART" id="SM00823">
    <property type="entry name" value="PKS_PP"/>
    <property type="match status" value="1"/>
</dbReference>
<dbReference type="PANTHER" id="PTHR43775:SF51">
    <property type="entry name" value="INACTIVE PHENOLPHTHIOCEROL SYNTHESIS POLYKETIDE SYNTHASE TYPE I PKS1-RELATED"/>
    <property type="match status" value="1"/>
</dbReference>
<dbReference type="InterPro" id="IPR009081">
    <property type="entry name" value="PP-bd_ACP"/>
</dbReference>
<reference evidence="10 11" key="1">
    <citation type="journal article" date="2019" name="Emerg. Microbes Infect.">
        <title>Comprehensive subspecies identification of 175 nontuberculous mycobacteria species based on 7547 genomic profiles.</title>
        <authorList>
            <person name="Matsumoto Y."/>
            <person name="Kinjo T."/>
            <person name="Motooka D."/>
            <person name="Nabeya D."/>
            <person name="Jung N."/>
            <person name="Uechi K."/>
            <person name="Horii T."/>
            <person name="Iida T."/>
            <person name="Fujita J."/>
            <person name="Nakamura S."/>
        </authorList>
    </citation>
    <scope>NUCLEOTIDE SEQUENCE [LARGE SCALE GENOMIC DNA]</scope>
    <source>
        <strain evidence="10 11">JCM 14233</strain>
    </source>
</reference>
<dbReference type="GO" id="GO:0071766">
    <property type="term" value="P:Actinobacterium-type cell wall biogenesis"/>
    <property type="evidence" value="ECO:0007669"/>
    <property type="project" value="UniProtKB-ARBA"/>
</dbReference>
<keyword evidence="2" id="KW-0596">Phosphopantetheine</keyword>
<dbReference type="PANTHER" id="PTHR43775">
    <property type="entry name" value="FATTY ACID SYNTHASE"/>
    <property type="match status" value="1"/>
</dbReference>
<dbReference type="InterPro" id="IPR016039">
    <property type="entry name" value="Thiolase-like"/>
</dbReference>
<dbReference type="Gene3D" id="3.40.47.10">
    <property type="match status" value="1"/>
</dbReference>
<evidence type="ECO:0000256" key="5">
    <source>
        <dbReference type="ARBA" id="ARBA00022679"/>
    </source>
</evidence>
<keyword evidence="4" id="KW-0436">Ligase</keyword>
<dbReference type="SUPFAM" id="SSF47336">
    <property type="entry name" value="ACP-like"/>
    <property type="match status" value="1"/>
</dbReference>
<dbReference type="GO" id="GO:0004312">
    <property type="term" value="F:fatty acid synthase activity"/>
    <property type="evidence" value="ECO:0007669"/>
    <property type="project" value="TreeGrafter"/>
</dbReference>
<dbReference type="FunFam" id="3.40.47.10:FF:000019">
    <property type="entry name" value="Polyketide synthase type I"/>
    <property type="match status" value="1"/>
</dbReference>
<dbReference type="InterPro" id="IPR014043">
    <property type="entry name" value="Acyl_transferase_dom"/>
</dbReference>
<dbReference type="Pfam" id="PF00501">
    <property type="entry name" value="AMP-binding"/>
    <property type="match status" value="1"/>
</dbReference>
<evidence type="ECO:0000256" key="2">
    <source>
        <dbReference type="ARBA" id="ARBA00022450"/>
    </source>
</evidence>
<dbReference type="GO" id="GO:0016874">
    <property type="term" value="F:ligase activity"/>
    <property type="evidence" value="ECO:0007669"/>
    <property type="project" value="UniProtKB-KW"/>
</dbReference>